<gene>
    <name evidence="1" type="ORF">S01H1_70301</name>
</gene>
<protein>
    <submittedName>
        <fullName evidence="1">Uncharacterized protein</fullName>
    </submittedName>
</protein>
<feature type="non-terminal residue" evidence="1">
    <location>
        <position position="148"/>
    </location>
</feature>
<dbReference type="AlphaFoldDB" id="X0XAI7"/>
<comment type="caution">
    <text evidence="1">The sequence shown here is derived from an EMBL/GenBank/DDBJ whole genome shotgun (WGS) entry which is preliminary data.</text>
</comment>
<accession>X0XAI7</accession>
<dbReference type="EMBL" id="BARS01046740">
    <property type="protein sequence ID" value="GAG32427.1"/>
    <property type="molecule type" value="Genomic_DNA"/>
</dbReference>
<proteinExistence type="predicted"/>
<evidence type="ECO:0000313" key="1">
    <source>
        <dbReference type="EMBL" id="GAG32427.1"/>
    </source>
</evidence>
<organism evidence="1">
    <name type="scientific">marine sediment metagenome</name>
    <dbReference type="NCBI Taxonomy" id="412755"/>
    <lineage>
        <taxon>unclassified sequences</taxon>
        <taxon>metagenomes</taxon>
        <taxon>ecological metagenomes</taxon>
    </lineage>
</organism>
<reference evidence="1" key="1">
    <citation type="journal article" date="2014" name="Front. Microbiol.">
        <title>High frequency of phylogenetically diverse reductive dehalogenase-homologous genes in deep subseafloor sedimentary metagenomes.</title>
        <authorList>
            <person name="Kawai M."/>
            <person name="Futagami T."/>
            <person name="Toyoda A."/>
            <person name="Takaki Y."/>
            <person name="Nishi S."/>
            <person name="Hori S."/>
            <person name="Arai W."/>
            <person name="Tsubouchi T."/>
            <person name="Morono Y."/>
            <person name="Uchiyama I."/>
            <person name="Ito T."/>
            <person name="Fujiyama A."/>
            <person name="Inagaki F."/>
            <person name="Takami H."/>
        </authorList>
    </citation>
    <scope>NUCLEOTIDE SEQUENCE</scope>
    <source>
        <strain evidence="1">Expedition CK06-06</strain>
    </source>
</reference>
<name>X0XAI7_9ZZZZ</name>
<sequence length="148" mass="16100">MEIDMLGTNGQIYNDTDATHMDAQRLSELPRPVALGPRHKPLAYIDVATSLVDAVERTGMRLVGDPQWAVGKYRNVLDHAGRMVKVENAEMVGLLNVEGGGLPEAKDGNWQIAVQGGTAEQIAWKIMAGQKLFVCTNLMLLGGEMVLK</sequence>